<evidence type="ECO:0000313" key="2">
    <source>
        <dbReference type="EMBL" id="MDR4307694.1"/>
    </source>
</evidence>
<dbReference type="RefSeq" id="WP_309392787.1">
    <property type="nucleotide sequence ID" value="NZ_JADBEO010000030.1"/>
</dbReference>
<name>A0ABU1DHU1_9HYPH</name>
<keyword evidence="1" id="KW-0175">Coiled coil</keyword>
<reference evidence="2" key="1">
    <citation type="submission" date="2020-10" db="EMBL/GenBank/DDBJ databases">
        <authorList>
            <person name="Abbas A."/>
            <person name="Razzaq R."/>
            <person name="Waqas M."/>
            <person name="Abbas N."/>
            <person name="Nielsen T.K."/>
            <person name="Hansen L.H."/>
            <person name="Hussain S."/>
            <person name="Shahid M."/>
        </authorList>
    </citation>
    <scope>NUCLEOTIDE SEQUENCE</scope>
    <source>
        <strain evidence="2">S14</strain>
    </source>
</reference>
<dbReference type="EMBL" id="JADBEO010000030">
    <property type="protein sequence ID" value="MDR4307694.1"/>
    <property type="molecule type" value="Genomic_DNA"/>
</dbReference>
<accession>A0ABU1DHU1</accession>
<sequence>MGQLDKESLDKARTRFAEGQQRVSRFEDLISQARTRDEDTLKLEEAKREIEEIVADWRVLVDDLERALPLEGRRQPSSDRAR</sequence>
<organism evidence="2 3">
    <name type="scientific">Chelatococcus sambhunathii</name>
    <dbReference type="NCBI Taxonomy" id="363953"/>
    <lineage>
        <taxon>Bacteria</taxon>
        <taxon>Pseudomonadati</taxon>
        <taxon>Pseudomonadota</taxon>
        <taxon>Alphaproteobacteria</taxon>
        <taxon>Hyphomicrobiales</taxon>
        <taxon>Chelatococcaceae</taxon>
        <taxon>Chelatococcus</taxon>
    </lineage>
</organism>
<keyword evidence="3" id="KW-1185">Reference proteome</keyword>
<dbReference type="Proteomes" id="UP001181622">
    <property type="component" value="Unassembled WGS sequence"/>
</dbReference>
<comment type="caution">
    <text evidence="2">The sequence shown here is derived from an EMBL/GenBank/DDBJ whole genome shotgun (WGS) entry which is preliminary data.</text>
</comment>
<proteinExistence type="predicted"/>
<evidence type="ECO:0000256" key="1">
    <source>
        <dbReference type="SAM" id="Coils"/>
    </source>
</evidence>
<protein>
    <submittedName>
        <fullName evidence="2">Uncharacterized protein</fullName>
    </submittedName>
</protein>
<evidence type="ECO:0000313" key="3">
    <source>
        <dbReference type="Proteomes" id="UP001181622"/>
    </source>
</evidence>
<gene>
    <name evidence="2" type="ORF">IHQ68_13810</name>
</gene>
<feature type="coiled-coil region" evidence="1">
    <location>
        <begin position="36"/>
        <end position="67"/>
    </location>
</feature>